<keyword evidence="8" id="KW-1185">Reference proteome</keyword>
<evidence type="ECO:0000256" key="4">
    <source>
        <dbReference type="PROSITE-ProRule" id="PRU00277"/>
    </source>
</evidence>
<comment type="similarity">
    <text evidence="5">Belongs to the Mediator complex subunit 17 family.</text>
</comment>
<evidence type="ECO:0000256" key="1">
    <source>
        <dbReference type="ARBA" id="ARBA00000971"/>
    </source>
</evidence>
<comment type="function">
    <text evidence="5">Component of the Mediator complex, a coactivator involved in the regulated transcription of nearly all RNA polymerase II-dependent genes. Mediator functions as a bridge to convey information from gene-specific regulatory proteins to the basal RNA polymerase II transcription machinery. Mediator is recruited to promoters by direct interactions with regulatory proteins and serves as a scaffold for the assembly of a functional preinitiation complex with RNA polymerase II and the general transcription factors.</text>
</comment>
<dbReference type="SUPFAM" id="SSF54534">
    <property type="entry name" value="FKBP-like"/>
    <property type="match status" value="1"/>
</dbReference>
<organism evidence="7 8">
    <name type="scientific">Malassezia psittaci</name>
    <dbReference type="NCBI Taxonomy" id="1821823"/>
    <lineage>
        <taxon>Eukaryota</taxon>
        <taxon>Fungi</taxon>
        <taxon>Dikarya</taxon>
        <taxon>Basidiomycota</taxon>
        <taxon>Ustilaginomycotina</taxon>
        <taxon>Malasseziomycetes</taxon>
        <taxon>Malasseziales</taxon>
        <taxon>Malasseziaceae</taxon>
        <taxon>Malassezia</taxon>
    </lineage>
</organism>
<dbReference type="Pfam" id="PF00254">
    <property type="entry name" value="FKBP_C"/>
    <property type="match status" value="1"/>
</dbReference>
<dbReference type="InterPro" id="IPR046357">
    <property type="entry name" value="PPIase_dom_sf"/>
</dbReference>
<dbReference type="EMBL" id="CP118378">
    <property type="protein sequence ID" value="WFD44280.1"/>
    <property type="molecule type" value="Genomic_DNA"/>
</dbReference>
<dbReference type="InterPro" id="IPR044609">
    <property type="entry name" value="FKBP2/11"/>
</dbReference>
<evidence type="ECO:0000256" key="2">
    <source>
        <dbReference type="ARBA" id="ARBA00023110"/>
    </source>
</evidence>
<dbReference type="InterPro" id="IPR019313">
    <property type="entry name" value="Mediator_Med17"/>
</dbReference>
<evidence type="ECO:0000259" key="6">
    <source>
        <dbReference type="PROSITE" id="PS50059"/>
    </source>
</evidence>
<dbReference type="Proteomes" id="UP001214628">
    <property type="component" value="Chromosome 4"/>
</dbReference>
<keyword evidence="5" id="KW-0804">Transcription</keyword>
<dbReference type="PANTHER" id="PTHR45779">
    <property type="entry name" value="PEPTIDYLPROLYL ISOMERASE"/>
    <property type="match status" value="1"/>
</dbReference>
<dbReference type="Gene3D" id="3.10.50.40">
    <property type="match status" value="1"/>
</dbReference>
<evidence type="ECO:0000313" key="8">
    <source>
        <dbReference type="Proteomes" id="UP001214628"/>
    </source>
</evidence>
<dbReference type="GO" id="GO:0003712">
    <property type="term" value="F:transcription coregulator activity"/>
    <property type="evidence" value="ECO:0007669"/>
    <property type="project" value="InterPro"/>
</dbReference>
<accession>A0AAF0JF56</accession>
<dbReference type="GO" id="GO:0016592">
    <property type="term" value="C:mediator complex"/>
    <property type="evidence" value="ECO:0007669"/>
    <property type="project" value="InterPro"/>
</dbReference>
<name>A0AAF0JF56_9BASI</name>
<dbReference type="PROSITE" id="PS50059">
    <property type="entry name" value="FKBP_PPIASE"/>
    <property type="match status" value="1"/>
</dbReference>
<dbReference type="GO" id="GO:0003755">
    <property type="term" value="F:peptidyl-prolyl cis-trans isomerase activity"/>
    <property type="evidence" value="ECO:0007669"/>
    <property type="project" value="UniProtKB-KW"/>
</dbReference>
<feature type="domain" description="PPIase FKBP-type" evidence="6">
    <location>
        <begin position="651"/>
        <end position="711"/>
    </location>
</feature>
<evidence type="ECO:0000256" key="3">
    <source>
        <dbReference type="ARBA" id="ARBA00023235"/>
    </source>
</evidence>
<gene>
    <name evidence="5" type="primary">MED17</name>
    <name evidence="7" type="ORF">MPSI1_002946</name>
</gene>
<reference evidence="7" key="1">
    <citation type="submission" date="2023-02" db="EMBL/GenBank/DDBJ databases">
        <title>Mating type loci evolution in Malassezia.</title>
        <authorList>
            <person name="Coelho M.A."/>
        </authorList>
    </citation>
    <scope>NUCLEOTIDE SEQUENCE</scope>
    <source>
        <strain evidence="7">CBS 14136</strain>
    </source>
</reference>
<dbReference type="AlphaFoldDB" id="A0AAF0JF56"/>
<dbReference type="Pfam" id="PF10156">
    <property type="entry name" value="Med17"/>
    <property type="match status" value="1"/>
</dbReference>
<comment type="catalytic activity">
    <reaction evidence="1 4">
        <text>[protein]-peptidylproline (omega=180) = [protein]-peptidylproline (omega=0)</text>
        <dbReference type="Rhea" id="RHEA:16237"/>
        <dbReference type="Rhea" id="RHEA-COMP:10747"/>
        <dbReference type="Rhea" id="RHEA-COMP:10748"/>
        <dbReference type="ChEBI" id="CHEBI:83833"/>
        <dbReference type="ChEBI" id="CHEBI:83834"/>
        <dbReference type="EC" id="5.2.1.8"/>
    </reaction>
</comment>
<keyword evidence="2 4" id="KW-0697">Rotamase</keyword>
<comment type="subcellular location">
    <subcellularLocation>
        <location evidence="5">Nucleus</location>
    </subcellularLocation>
</comment>
<keyword evidence="3 4" id="KW-0413">Isomerase</keyword>
<sequence length="725" mass="81339">MEKSAEDLRLALERVVPAIDRDRAHNLEEDVFRNNTILLDISASGEPIYKSDQTPEEDARQARLRMWAERGDFSEILASKMRTGKIEEEDALSKLRKLRRQVSLPPEIAPIKTGTIPETEFYPLRDRMLHQLETALFNAEQAQNLLGMLIHNSRMQAGQSQDSSTVLAAQSEYFLEPEAVSLSALTKSTEGQESETPIPKVSLQERKLVLEGKKQSLRRCAAILKNGAEELRSNAAPERARWTALSAIQKQGWKLTAGRPLVDMERFDMMGQRSNLLQGFGTPVLQGSGSLNEDGARDAWIGYGPAEAPVPLLQRTLAYWDEASNDHNARLAFPDRQWRQMRVSFIQADGSRQWTSMPATRDVNPTLNQQLHDAQRDAVDCQLFEDLKANSGVLSPVLARLVNELSISLPLSSDLKLQVELVTSEKKDAENATDSIYSPFASLLLAALRLRLLQNWSRDLDIQRNARIGIPIETPRNDLMGPFWTLYQYTLYLARLRDLLNRAKMSYTTMSYVWKPFQMVPDIQKWLQSFLDISLGPTTNPLCGGTVLIYNEAVLVVQLTLRAPSHLDALFPQQAHAPGKGVRLALDLEQFESRLHAELRSESVCWIAIGVVSVLGVFARDPPNDLRIGVKYRPEQCEFRTQQGDVLVMCSFSLGVGQVIKGWDMGLREMCVGEKRRLQIPPHLAYGETGAGSVIPPNAALVFDVELLDIDSPRIVASRAMHKDL</sequence>
<dbReference type="InterPro" id="IPR001179">
    <property type="entry name" value="PPIase_FKBP_dom"/>
</dbReference>
<dbReference type="GO" id="GO:0005783">
    <property type="term" value="C:endoplasmic reticulum"/>
    <property type="evidence" value="ECO:0007669"/>
    <property type="project" value="TreeGrafter"/>
</dbReference>
<comment type="subunit">
    <text evidence="5">Component of the Mediator complex.</text>
</comment>
<protein>
    <recommendedName>
        <fullName evidence="5">Mediator of RNA polymerase II transcription subunit 17</fullName>
    </recommendedName>
    <alternativeName>
        <fullName evidence="5">Mediator complex subunit 17</fullName>
    </alternativeName>
</protein>
<keyword evidence="5" id="KW-0010">Activator</keyword>
<dbReference type="GO" id="GO:0006357">
    <property type="term" value="P:regulation of transcription by RNA polymerase II"/>
    <property type="evidence" value="ECO:0007669"/>
    <property type="project" value="InterPro"/>
</dbReference>
<keyword evidence="5" id="KW-0805">Transcription regulation</keyword>
<keyword evidence="5" id="KW-0539">Nucleus</keyword>
<evidence type="ECO:0000256" key="5">
    <source>
        <dbReference type="RuleBase" id="RU364140"/>
    </source>
</evidence>
<dbReference type="PANTHER" id="PTHR45779:SF7">
    <property type="entry name" value="PEPTIDYLPROLYL ISOMERASE"/>
    <property type="match status" value="1"/>
</dbReference>
<proteinExistence type="inferred from homology"/>
<evidence type="ECO:0000313" key="7">
    <source>
        <dbReference type="EMBL" id="WFD44280.1"/>
    </source>
</evidence>